<keyword evidence="2" id="KW-0813">Transport</keyword>
<keyword evidence="12" id="KW-1185">Reference proteome</keyword>
<evidence type="ECO:0000259" key="8">
    <source>
        <dbReference type="Pfam" id="PF25919"/>
    </source>
</evidence>
<dbReference type="Gene3D" id="2.40.50.100">
    <property type="match status" value="1"/>
</dbReference>
<feature type="domain" description="CusB-like barrel-sandwich hybrid" evidence="8">
    <location>
        <begin position="128"/>
        <end position="245"/>
    </location>
</feature>
<feature type="domain" description="CzcB-like C-terminal circularly permuted SH3-like" evidence="10">
    <location>
        <begin position="332"/>
        <end position="392"/>
    </location>
</feature>
<dbReference type="OrthoDB" id="9806939at2"/>
<keyword evidence="4" id="KW-0406">Ion transport</keyword>
<feature type="chain" id="PRO_5021192828" evidence="5">
    <location>
        <begin position="28"/>
        <end position="415"/>
    </location>
</feature>
<evidence type="ECO:0000256" key="1">
    <source>
        <dbReference type="ARBA" id="ARBA00009477"/>
    </source>
</evidence>
<sequence>MKRKPFQLAALAVVCLAAGGATGYWYANTQTVPPHDSIAKDAAPTGGKVLYWYDPMAPAQHFDKPGKSPFMDMPLTAKYADQTTPDNSVRIDAGMVQNLAIRLATVTHSQVENRVSAVANVVLNDRDVAIVQARSNGFVQHSYPLAAGDIVKAGSPLVDLLMPDWAGAQGEYLAMRSTGDTALTNAAKQRLLLLGMPPSLIRQVEQSGKPQPVFTLTAPITGVIQSLDVRQGMAVASGNTLVTLNGISSVWLDVAVPEAQGAQVVLGQPAQIIFPAYAGKTFTGKVSAILPVADAASRTLKVRVELANPQQQFRPGMFAQVSLHNSNALENLTVPSEAVIHTGLRDVVIVSEGDHHFSPVEVQIGPDAAGKTAILSGLTQGQQVVASGQFLIDSEASLQGVLGRMGSAENQGNQP</sequence>
<dbReference type="Gene3D" id="6.10.140.730">
    <property type="match status" value="1"/>
</dbReference>
<dbReference type="Pfam" id="PF19335">
    <property type="entry name" value="HMBD"/>
    <property type="match status" value="1"/>
</dbReference>
<dbReference type="InterPro" id="IPR058791">
    <property type="entry name" value="3HB_CusB"/>
</dbReference>
<dbReference type="GO" id="GO:0015679">
    <property type="term" value="P:plasma membrane copper ion transport"/>
    <property type="evidence" value="ECO:0007669"/>
    <property type="project" value="TreeGrafter"/>
</dbReference>
<gene>
    <name evidence="11" type="ORF">EAH77_02755</name>
</gene>
<name>A0A502GW31_9GAMM</name>
<dbReference type="InterPro" id="IPR058790">
    <property type="entry name" value="BSH_CusB"/>
</dbReference>
<dbReference type="InterPro" id="IPR058792">
    <property type="entry name" value="Beta-barrel_RND_2"/>
</dbReference>
<dbReference type="SUPFAM" id="SSF111369">
    <property type="entry name" value="HlyD-like secretion proteins"/>
    <property type="match status" value="1"/>
</dbReference>
<organism evidence="11 12">
    <name type="scientific">Ewingella americana</name>
    <dbReference type="NCBI Taxonomy" id="41202"/>
    <lineage>
        <taxon>Bacteria</taxon>
        <taxon>Pseudomonadati</taxon>
        <taxon>Pseudomonadota</taxon>
        <taxon>Gammaproteobacteria</taxon>
        <taxon>Enterobacterales</taxon>
        <taxon>Yersiniaceae</taxon>
        <taxon>Ewingella</taxon>
    </lineage>
</organism>
<dbReference type="GO" id="GO:0030288">
    <property type="term" value="C:outer membrane-bounded periplasmic space"/>
    <property type="evidence" value="ECO:0007669"/>
    <property type="project" value="TreeGrafter"/>
</dbReference>
<keyword evidence="3 5" id="KW-0732">Signal</keyword>
<dbReference type="InterPro" id="IPR045800">
    <property type="entry name" value="HMBD"/>
</dbReference>
<evidence type="ECO:0000259" key="10">
    <source>
        <dbReference type="Pfam" id="PF25975"/>
    </source>
</evidence>
<feature type="domain" description="CusB-like three alpha-helical bundle" evidence="7">
    <location>
        <begin position="164"/>
        <end position="212"/>
    </location>
</feature>
<dbReference type="Pfam" id="PF25919">
    <property type="entry name" value="BSH_CusB"/>
    <property type="match status" value="1"/>
</dbReference>
<dbReference type="PANTHER" id="PTHR30097:SF15">
    <property type="entry name" value="CATION EFFLUX SYSTEM PROTEIN CUSB"/>
    <property type="match status" value="1"/>
</dbReference>
<dbReference type="GO" id="GO:0046914">
    <property type="term" value="F:transition metal ion binding"/>
    <property type="evidence" value="ECO:0007669"/>
    <property type="project" value="TreeGrafter"/>
</dbReference>
<feature type="domain" description="CusB-like beta-barrel" evidence="9">
    <location>
        <begin position="249"/>
        <end position="325"/>
    </location>
</feature>
<dbReference type="GO" id="GO:0016020">
    <property type="term" value="C:membrane"/>
    <property type="evidence" value="ECO:0007669"/>
    <property type="project" value="InterPro"/>
</dbReference>
<evidence type="ECO:0000259" key="6">
    <source>
        <dbReference type="Pfam" id="PF19335"/>
    </source>
</evidence>
<protein>
    <submittedName>
        <fullName evidence="11">Efflux RND transporter periplasmic adaptor subunit</fullName>
    </submittedName>
</protein>
<evidence type="ECO:0000313" key="12">
    <source>
        <dbReference type="Proteomes" id="UP000317663"/>
    </source>
</evidence>
<dbReference type="Pfam" id="PF25954">
    <property type="entry name" value="Beta-barrel_RND_2"/>
    <property type="match status" value="1"/>
</dbReference>
<dbReference type="Proteomes" id="UP000317663">
    <property type="component" value="Unassembled WGS sequence"/>
</dbReference>
<comment type="caution">
    <text evidence="11">The sequence shown here is derived from an EMBL/GenBank/DDBJ whole genome shotgun (WGS) entry which is preliminary data.</text>
</comment>
<dbReference type="GO" id="GO:0022857">
    <property type="term" value="F:transmembrane transporter activity"/>
    <property type="evidence" value="ECO:0007669"/>
    <property type="project" value="InterPro"/>
</dbReference>
<dbReference type="InterPro" id="IPR051909">
    <property type="entry name" value="MFP_Cation_Efflux"/>
</dbReference>
<evidence type="ECO:0000259" key="7">
    <source>
        <dbReference type="Pfam" id="PF25869"/>
    </source>
</evidence>
<evidence type="ECO:0000256" key="4">
    <source>
        <dbReference type="ARBA" id="ARBA00023065"/>
    </source>
</evidence>
<evidence type="ECO:0000259" key="9">
    <source>
        <dbReference type="Pfam" id="PF25954"/>
    </source>
</evidence>
<feature type="signal peptide" evidence="5">
    <location>
        <begin position="1"/>
        <end position="27"/>
    </location>
</feature>
<dbReference type="FunFam" id="2.40.420.20:FF:000003">
    <property type="entry name" value="Cation efflux system protein cusB"/>
    <property type="match status" value="1"/>
</dbReference>
<evidence type="ECO:0000256" key="5">
    <source>
        <dbReference type="SAM" id="SignalP"/>
    </source>
</evidence>
<accession>A0A502GW31</accession>
<evidence type="ECO:0000313" key="11">
    <source>
        <dbReference type="EMBL" id="TPG65176.1"/>
    </source>
</evidence>
<reference evidence="11 12" key="1">
    <citation type="journal article" date="2019" name="Environ. Microbiol.">
        <title>Species interactions and distinct microbial communities in high Arctic permafrost affected cryosols are associated with the CH4 and CO2 gas fluxes.</title>
        <authorList>
            <person name="Altshuler I."/>
            <person name="Hamel J."/>
            <person name="Turney S."/>
            <person name="Magnuson E."/>
            <person name="Levesque R."/>
            <person name="Greer C."/>
            <person name="Whyte L.G."/>
        </authorList>
    </citation>
    <scope>NUCLEOTIDE SEQUENCE [LARGE SCALE GENOMIC DNA]</scope>
    <source>
        <strain evidence="11 12">E4</strain>
    </source>
</reference>
<dbReference type="Gene3D" id="2.40.30.170">
    <property type="match status" value="1"/>
</dbReference>
<dbReference type="Pfam" id="PF25869">
    <property type="entry name" value="3HB_CusB"/>
    <property type="match status" value="1"/>
</dbReference>
<dbReference type="InterPro" id="IPR006143">
    <property type="entry name" value="RND_pump_MFP"/>
</dbReference>
<evidence type="ECO:0000256" key="3">
    <source>
        <dbReference type="ARBA" id="ARBA00022729"/>
    </source>
</evidence>
<feature type="domain" description="Heavy metal binding" evidence="6">
    <location>
        <begin position="51"/>
        <end position="76"/>
    </location>
</feature>
<dbReference type="FunFam" id="2.40.30.170:FF:000010">
    <property type="entry name" value="Efflux RND transporter periplasmic adaptor subunit"/>
    <property type="match status" value="1"/>
</dbReference>
<comment type="similarity">
    <text evidence="1">Belongs to the membrane fusion protein (MFP) (TC 8.A.1) family.</text>
</comment>
<dbReference type="PANTHER" id="PTHR30097">
    <property type="entry name" value="CATION EFFLUX SYSTEM PROTEIN CUSB"/>
    <property type="match status" value="1"/>
</dbReference>
<dbReference type="Pfam" id="PF25975">
    <property type="entry name" value="CzcB_C"/>
    <property type="match status" value="1"/>
</dbReference>
<dbReference type="InterPro" id="IPR058649">
    <property type="entry name" value="CzcB_C"/>
</dbReference>
<dbReference type="GO" id="GO:0060003">
    <property type="term" value="P:copper ion export"/>
    <property type="evidence" value="ECO:0007669"/>
    <property type="project" value="TreeGrafter"/>
</dbReference>
<dbReference type="EMBL" id="RCZD01000001">
    <property type="protein sequence ID" value="TPG65176.1"/>
    <property type="molecule type" value="Genomic_DNA"/>
</dbReference>
<evidence type="ECO:0000256" key="2">
    <source>
        <dbReference type="ARBA" id="ARBA00022448"/>
    </source>
</evidence>
<dbReference type="NCBIfam" id="TIGR01730">
    <property type="entry name" value="RND_mfp"/>
    <property type="match status" value="1"/>
</dbReference>
<dbReference type="Gene3D" id="2.40.420.20">
    <property type="match status" value="1"/>
</dbReference>
<proteinExistence type="inferred from homology"/>
<dbReference type="RefSeq" id="WP_140470250.1">
    <property type="nucleotide sequence ID" value="NZ_RCZD01000001.1"/>
</dbReference>
<dbReference type="AlphaFoldDB" id="A0A502GW31"/>